<evidence type="ECO:0000313" key="1">
    <source>
        <dbReference type="EMBL" id="KAK9109813.1"/>
    </source>
</evidence>
<gene>
    <name evidence="1" type="ORF">Sjap_017873</name>
</gene>
<name>A0AAP0I6Y8_9MAGN</name>
<keyword evidence="2" id="KW-1185">Reference proteome</keyword>
<organism evidence="1 2">
    <name type="scientific">Stephania japonica</name>
    <dbReference type="NCBI Taxonomy" id="461633"/>
    <lineage>
        <taxon>Eukaryota</taxon>
        <taxon>Viridiplantae</taxon>
        <taxon>Streptophyta</taxon>
        <taxon>Embryophyta</taxon>
        <taxon>Tracheophyta</taxon>
        <taxon>Spermatophyta</taxon>
        <taxon>Magnoliopsida</taxon>
        <taxon>Ranunculales</taxon>
        <taxon>Menispermaceae</taxon>
        <taxon>Menispermoideae</taxon>
        <taxon>Cissampelideae</taxon>
        <taxon>Stephania</taxon>
    </lineage>
</organism>
<sequence>MRIIDLKLLEYSLAREKSAMTNVHSVLSIAQKYDNMGAELPYLVQQYLRP</sequence>
<protein>
    <submittedName>
        <fullName evidence="1">Uncharacterized protein</fullName>
    </submittedName>
</protein>
<proteinExistence type="predicted"/>
<reference evidence="1 2" key="1">
    <citation type="submission" date="2024-01" db="EMBL/GenBank/DDBJ databases">
        <title>Genome assemblies of Stephania.</title>
        <authorList>
            <person name="Yang L."/>
        </authorList>
    </citation>
    <scope>NUCLEOTIDE SEQUENCE [LARGE SCALE GENOMIC DNA]</scope>
    <source>
        <strain evidence="1">QJT</strain>
        <tissue evidence="1">Leaf</tissue>
    </source>
</reference>
<dbReference type="Proteomes" id="UP001417504">
    <property type="component" value="Unassembled WGS sequence"/>
</dbReference>
<evidence type="ECO:0000313" key="2">
    <source>
        <dbReference type="Proteomes" id="UP001417504"/>
    </source>
</evidence>
<dbReference type="EMBL" id="JBBNAE010000007">
    <property type="protein sequence ID" value="KAK9109813.1"/>
    <property type="molecule type" value="Genomic_DNA"/>
</dbReference>
<accession>A0AAP0I6Y8</accession>
<dbReference type="AlphaFoldDB" id="A0AAP0I6Y8"/>
<comment type="caution">
    <text evidence="1">The sequence shown here is derived from an EMBL/GenBank/DDBJ whole genome shotgun (WGS) entry which is preliminary data.</text>
</comment>